<dbReference type="InterPro" id="IPR050678">
    <property type="entry name" value="DNA_Partitioning_ATPase"/>
</dbReference>
<dbReference type="CDD" id="cd02042">
    <property type="entry name" value="ParAB_family"/>
    <property type="match status" value="1"/>
</dbReference>
<dbReference type="EMBL" id="CP001107">
    <property type="protein sequence ID" value="ACR74176.1"/>
    <property type="molecule type" value="Genomic_DNA"/>
</dbReference>
<dbReference type="InterPro" id="IPR025669">
    <property type="entry name" value="AAA_dom"/>
</dbReference>
<evidence type="ECO:0000313" key="3">
    <source>
        <dbReference type="Proteomes" id="UP000001477"/>
    </source>
</evidence>
<dbReference type="KEGG" id="ere:EUBREC_0385"/>
<dbReference type="HOGENOM" id="CLU_066820_0_0_9"/>
<dbReference type="AlphaFoldDB" id="C4ZBA1"/>
<dbReference type="SUPFAM" id="SSF52540">
    <property type="entry name" value="P-loop containing nucleoside triphosphate hydrolases"/>
    <property type="match status" value="1"/>
</dbReference>
<dbReference type="GeneID" id="86987298"/>
<evidence type="ECO:0000313" key="2">
    <source>
        <dbReference type="EMBL" id="ACR74176.1"/>
    </source>
</evidence>
<evidence type="ECO:0000259" key="1">
    <source>
        <dbReference type="Pfam" id="PF13614"/>
    </source>
</evidence>
<dbReference type="RefSeq" id="WP_012741297.1">
    <property type="nucleotide sequence ID" value="NC_012781.1"/>
</dbReference>
<dbReference type="PANTHER" id="PTHR13696">
    <property type="entry name" value="P-LOOP CONTAINING NUCLEOSIDE TRIPHOSPHATE HYDROLASE"/>
    <property type="match status" value="1"/>
</dbReference>
<name>C4ZBA1_AGARV</name>
<dbReference type="PANTHER" id="PTHR13696:SF99">
    <property type="entry name" value="COBYRINIC ACID AC-DIAMIDE SYNTHASE"/>
    <property type="match status" value="1"/>
</dbReference>
<dbReference type="Pfam" id="PF13614">
    <property type="entry name" value="AAA_31"/>
    <property type="match status" value="1"/>
</dbReference>
<dbReference type="Gene3D" id="3.40.50.300">
    <property type="entry name" value="P-loop containing nucleotide triphosphate hydrolases"/>
    <property type="match status" value="1"/>
</dbReference>
<organism evidence="2 3">
    <name type="scientific">Agathobacter rectalis (strain ATCC 33656 / DSM 3377 / JCM 17463 / KCTC 5835 / VPI 0990)</name>
    <name type="common">Eubacterium rectale</name>
    <dbReference type="NCBI Taxonomy" id="515619"/>
    <lineage>
        <taxon>Bacteria</taxon>
        <taxon>Bacillati</taxon>
        <taxon>Bacillota</taxon>
        <taxon>Clostridia</taxon>
        <taxon>Lachnospirales</taxon>
        <taxon>Lachnospiraceae</taxon>
        <taxon>Agathobacter</taxon>
    </lineage>
</organism>
<accession>C4ZBA1</accession>
<reference evidence="2 3" key="1">
    <citation type="journal article" date="2009" name="Proc. Natl. Acad. Sci. U.S.A.">
        <title>Characterizing a model human gut microbiota composed of members of its two dominant bacterial phyla.</title>
        <authorList>
            <person name="Mahowald M.A."/>
            <person name="Rey F.E."/>
            <person name="Seedorf H."/>
            <person name="Turnbaugh P.J."/>
            <person name="Fulton R.S."/>
            <person name="Wollam A."/>
            <person name="Shah N."/>
            <person name="Wang C."/>
            <person name="Magrini V."/>
            <person name="Wilson R.K."/>
            <person name="Cantarel B.L."/>
            <person name="Coutinho P.M."/>
            <person name="Henrissat B."/>
            <person name="Crock L.W."/>
            <person name="Russell A."/>
            <person name="Verberkmoes N.C."/>
            <person name="Hettich R.L."/>
            <person name="Gordon J.I."/>
        </authorList>
    </citation>
    <scope>NUCLEOTIDE SEQUENCE [LARGE SCALE GENOMIC DNA]</scope>
    <source>
        <strain evidence="3">ATCC 33656 / DSM 3377 / JCM 17463 / KCTC 5835 / LMG 30912 / VPI 0990</strain>
    </source>
</reference>
<dbReference type="PaxDb" id="515619-EUBREC_0385"/>
<dbReference type="Proteomes" id="UP000001477">
    <property type="component" value="Chromosome"/>
</dbReference>
<gene>
    <name evidence="2" type="ordered locus">EUBREC_0385</name>
</gene>
<sequence length="354" mass="38919">MSLINSYALWNNKGGVGKSTISFHLSMRYAETHPDAKVLVIDLCPQANSSMMLLGGGALGDERVVELCSREIPKSVVGYVSTVITNGRGANLPNPYDFLIHVSDYNKGAPDNLYLLCGDGNMEPMAPAINEAASAKALTPNAQPWKWIIEIFKNFILNIADSQDDWMFFVDTNPSFSIYTQMAIAAVERLLTPINADDSSKTAASAMIALLHGTNPPHPIYGSWTFAEVAKQRNVKIPQIHLLIGNRLTQFEGPAAAFAALSDATTTALYDIYQKNPSYFVSAAEPISTKEQFKNYYSVPLRDFNTVGVVCAHLGRLMSSMKQGYYPVYGVNVKVNMEKIQECLKAIDMIIDKL</sequence>
<proteinExistence type="predicted"/>
<feature type="domain" description="AAA" evidence="1">
    <location>
        <begin position="8"/>
        <end position="52"/>
    </location>
</feature>
<protein>
    <recommendedName>
        <fullName evidence="1">AAA domain-containing protein</fullName>
    </recommendedName>
</protein>
<dbReference type="InterPro" id="IPR027417">
    <property type="entry name" value="P-loop_NTPase"/>
</dbReference>
<dbReference type="STRING" id="515619.EUBREC_0385"/>